<feature type="transmembrane region" description="Helical" evidence="1">
    <location>
        <begin position="173"/>
        <end position="195"/>
    </location>
</feature>
<keyword evidence="1" id="KW-0812">Transmembrane</keyword>
<protein>
    <submittedName>
        <fullName evidence="2">Uncharacterized protein</fullName>
    </submittedName>
</protein>
<evidence type="ECO:0000313" key="2">
    <source>
        <dbReference type="EMBL" id="TDW18941.1"/>
    </source>
</evidence>
<organism evidence="2 3">
    <name type="scientific">Kribbella kalugense</name>
    <dbReference type="NCBI Taxonomy" id="2512221"/>
    <lineage>
        <taxon>Bacteria</taxon>
        <taxon>Bacillati</taxon>
        <taxon>Actinomycetota</taxon>
        <taxon>Actinomycetes</taxon>
        <taxon>Propionibacteriales</taxon>
        <taxon>Kribbellaceae</taxon>
        <taxon>Kribbella</taxon>
    </lineage>
</organism>
<feature type="transmembrane region" description="Helical" evidence="1">
    <location>
        <begin position="52"/>
        <end position="70"/>
    </location>
</feature>
<dbReference type="RefSeq" id="WP_166678289.1">
    <property type="nucleotide sequence ID" value="NZ_SODF01000002.1"/>
</dbReference>
<gene>
    <name evidence="2" type="ORF">EV650_5544</name>
</gene>
<evidence type="ECO:0000256" key="1">
    <source>
        <dbReference type="SAM" id="Phobius"/>
    </source>
</evidence>
<reference evidence="2 3" key="1">
    <citation type="submission" date="2019-03" db="EMBL/GenBank/DDBJ databases">
        <title>Genomic Encyclopedia of Type Strains, Phase III (KMG-III): the genomes of soil and plant-associated and newly described type strains.</title>
        <authorList>
            <person name="Whitman W."/>
        </authorList>
    </citation>
    <scope>NUCLEOTIDE SEQUENCE [LARGE SCALE GENOMIC DNA]</scope>
    <source>
        <strain evidence="2 3">VKM Ac-2570</strain>
    </source>
</reference>
<comment type="caution">
    <text evidence="2">The sequence shown here is derived from an EMBL/GenBank/DDBJ whole genome shotgun (WGS) entry which is preliminary data.</text>
</comment>
<feature type="transmembrane region" description="Helical" evidence="1">
    <location>
        <begin position="133"/>
        <end position="153"/>
    </location>
</feature>
<feature type="transmembrane region" description="Helical" evidence="1">
    <location>
        <begin position="20"/>
        <end position="43"/>
    </location>
</feature>
<feature type="transmembrane region" description="Helical" evidence="1">
    <location>
        <begin position="90"/>
        <end position="112"/>
    </location>
</feature>
<dbReference type="EMBL" id="SODF01000002">
    <property type="protein sequence ID" value="TDW18941.1"/>
    <property type="molecule type" value="Genomic_DNA"/>
</dbReference>
<keyword evidence="3" id="KW-1185">Reference proteome</keyword>
<keyword evidence="1" id="KW-0472">Membrane</keyword>
<proteinExistence type="predicted"/>
<keyword evidence="1" id="KW-1133">Transmembrane helix</keyword>
<name>A0A4R7ZQ89_9ACTN</name>
<dbReference type="Proteomes" id="UP000295447">
    <property type="component" value="Unassembled WGS sequence"/>
</dbReference>
<accession>A0A4R7ZQ89</accession>
<sequence>MNNSGCASGNGTGWSIITSAAANSQLAGVLAAVIFSGIVILFARRGLRSSQALGLFAATFVVLGFDSYLFGTVTGLTTDRFCARVWSEGMTAAGMLGAGGFAVMTGISWLMAEHVDSTADSSLANRDHKALALLSRFMILGVAAGVMLLLLMTSRDYLDVMYDGRAPSGLLRVTSASALVVPPVAILLTAGRRYLRRVGPDGSASTIAWPFIVATFGLLSYGITGPVAAAWMMA</sequence>
<feature type="transmembrane region" description="Helical" evidence="1">
    <location>
        <begin position="207"/>
        <end position="233"/>
    </location>
</feature>
<dbReference type="AlphaFoldDB" id="A0A4R7ZQ89"/>
<evidence type="ECO:0000313" key="3">
    <source>
        <dbReference type="Proteomes" id="UP000295447"/>
    </source>
</evidence>